<feature type="transmembrane region" description="Helical" evidence="1">
    <location>
        <begin position="6"/>
        <end position="26"/>
    </location>
</feature>
<dbReference type="EMBL" id="MG019393">
    <property type="protein sequence ID" value="AVH80039.1"/>
    <property type="molecule type" value="Genomic_DNA"/>
</dbReference>
<geneLocation type="chloroplast" evidence="2"/>
<gene>
    <name evidence="2" type="primary">ycf66</name>
</gene>
<name>A0A343URA4_9TRAC</name>
<keyword evidence="1" id="KW-0472">Membrane</keyword>
<feature type="transmembrane region" description="Helical" evidence="1">
    <location>
        <begin position="55"/>
        <end position="75"/>
    </location>
</feature>
<reference evidence="2" key="1">
    <citation type="journal article" date="2018" name="PLoS ONE">
        <title>Quillworts from the Amazon: A multidisciplinary populational study on Isoetes serracarajensis and Isoetes cangae.</title>
        <authorList>
            <person name="Nunes G.L."/>
            <person name="Oliveira R.R."/>
            <person name="Guimaraes J.T."/>
            <person name="Giulietti A.M."/>
            <person name="Caldeira C."/>
            <person name="Vasconcelos S."/>
            <person name="Pires E."/>
            <person name="Dias M."/>
            <person name="Watanabe M."/>
            <person name="Pereira J."/>
            <person name="Jaffe R."/>
            <person name="Bandeira C.H."/>
            <person name="Carvalho-Filho N."/>
            <person name="da Silva E.F."/>
            <person name="Rodrigues T.M."/>
            <person name="Dos Santos F.M."/>
            <person name="Fernandes T."/>
            <person name="Castilho A."/>
            <person name="Souza-Filho P.W."/>
            <person name="Imperatriz-Fonseca V."/>
            <person name="Siqueira J.O."/>
            <person name="Alves R."/>
            <person name="Oliveira G."/>
        </authorList>
    </citation>
    <scope>NUCLEOTIDE SEQUENCE</scope>
    <source>
        <strain evidence="3">ITV2008</strain>
        <strain evidence="2">ITV3828</strain>
    </source>
</reference>
<feature type="transmembrane region" description="Helical" evidence="1">
    <location>
        <begin position="81"/>
        <end position="98"/>
    </location>
</feature>
<evidence type="ECO:0000313" key="2">
    <source>
        <dbReference type="EMBL" id="AVH80039.1"/>
    </source>
</evidence>
<dbReference type="Pfam" id="PF07444">
    <property type="entry name" value="Ycf66_N"/>
    <property type="match status" value="1"/>
</dbReference>
<proteinExistence type="predicted"/>
<dbReference type="InterPro" id="IPR010004">
    <property type="entry name" value="Uncharacterised_Ycf66"/>
</dbReference>
<evidence type="ECO:0000313" key="3">
    <source>
        <dbReference type="EMBL" id="AVH80122.1"/>
    </source>
</evidence>
<sequence>MIHMEYGPSTTVGVGLVSVGILLYVLRERESNVSRIKISYMVFRGGERGINLSQYYDFLFSSIGLLCGGIFIFQGWRLDPILLLSQMLLSGTAISYITESLHLRSIKNNITNLYYEKYKYFFLNLLTWLKKKLIYQNFEFGMGRKKKYLYYGKWEGIDYTSYISCREKK</sequence>
<dbReference type="AlphaFoldDB" id="A0A343URA4"/>
<dbReference type="EMBL" id="MG019394">
    <property type="protein sequence ID" value="AVH80122.1"/>
    <property type="molecule type" value="Genomic_DNA"/>
</dbReference>
<keyword evidence="2" id="KW-0150">Chloroplast</keyword>
<keyword evidence="1" id="KW-0812">Transmembrane</keyword>
<evidence type="ECO:0000256" key="1">
    <source>
        <dbReference type="SAM" id="Phobius"/>
    </source>
</evidence>
<keyword evidence="2" id="KW-0934">Plastid</keyword>
<keyword evidence="1" id="KW-1133">Transmembrane helix</keyword>
<dbReference type="RefSeq" id="YP_009515212.1">
    <property type="nucleotide sequence ID" value="NC_039392.1"/>
</dbReference>
<dbReference type="GeneID" id="38088672"/>
<organism evidence="2">
    <name type="scientific">Isoetes cangae</name>
    <dbReference type="NCBI Taxonomy" id="2022354"/>
    <lineage>
        <taxon>Eukaryota</taxon>
        <taxon>Viridiplantae</taxon>
        <taxon>Streptophyta</taxon>
        <taxon>Embryophyta</taxon>
        <taxon>Tracheophyta</taxon>
        <taxon>Lycopodiopsida</taxon>
        <taxon>Isoetales</taxon>
        <taxon>Isoetaceae</taxon>
        <taxon>Isoetes</taxon>
    </lineage>
</organism>
<protein>
    <submittedName>
        <fullName evidence="2">Ycf66</fullName>
    </submittedName>
</protein>
<accession>A0A343URA4</accession>